<dbReference type="SUPFAM" id="SSF47986">
    <property type="entry name" value="DEATH domain"/>
    <property type="match status" value="1"/>
</dbReference>
<dbReference type="SMART" id="SM01289">
    <property type="entry name" value="PYRIN"/>
    <property type="match status" value="1"/>
</dbReference>
<dbReference type="InterPro" id="IPR011029">
    <property type="entry name" value="DEATH-like_dom_sf"/>
</dbReference>
<dbReference type="PROSITE" id="PS50824">
    <property type="entry name" value="DAPIN"/>
    <property type="match status" value="1"/>
</dbReference>
<accession>A0A8C8AN27</accession>
<dbReference type="Gene3D" id="1.10.533.10">
    <property type="entry name" value="Death Domain, Fas"/>
    <property type="match status" value="1"/>
</dbReference>
<reference evidence="2" key="2">
    <citation type="submission" date="2025-09" db="UniProtKB">
        <authorList>
            <consortium name="Ensembl"/>
        </authorList>
    </citation>
    <scope>IDENTIFICATION</scope>
</reference>
<dbReference type="InterPro" id="IPR004020">
    <property type="entry name" value="DAPIN"/>
</dbReference>
<dbReference type="CDD" id="cd08321">
    <property type="entry name" value="Pyrin_ASC-like"/>
    <property type="match status" value="1"/>
</dbReference>
<dbReference type="AlphaFoldDB" id="A0A8C8AN27"/>
<protein>
    <recommendedName>
        <fullName evidence="1">Pyrin domain-containing protein</fullName>
    </recommendedName>
</protein>
<organism evidence="2 3">
    <name type="scientific">Otus sunia</name>
    <name type="common">Oriental scops-owl</name>
    <dbReference type="NCBI Taxonomy" id="257818"/>
    <lineage>
        <taxon>Eukaryota</taxon>
        <taxon>Metazoa</taxon>
        <taxon>Chordata</taxon>
        <taxon>Craniata</taxon>
        <taxon>Vertebrata</taxon>
        <taxon>Euteleostomi</taxon>
        <taxon>Archelosauria</taxon>
        <taxon>Archosauria</taxon>
        <taxon>Dinosauria</taxon>
        <taxon>Saurischia</taxon>
        <taxon>Theropoda</taxon>
        <taxon>Coelurosauria</taxon>
        <taxon>Aves</taxon>
        <taxon>Neognathae</taxon>
        <taxon>Neoaves</taxon>
        <taxon>Telluraves</taxon>
        <taxon>Strigiformes</taxon>
        <taxon>Strigidae</taxon>
        <taxon>Otus</taxon>
    </lineage>
</organism>
<reference evidence="2" key="1">
    <citation type="submission" date="2025-08" db="UniProtKB">
        <authorList>
            <consortium name="Ensembl"/>
        </authorList>
    </citation>
    <scope>IDENTIFICATION</scope>
</reference>
<proteinExistence type="predicted"/>
<evidence type="ECO:0000313" key="2">
    <source>
        <dbReference type="Ensembl" id="ENSOSUP00000005341.1"/>
    </source>
</evidence>
<dbReference type="Pfam" id="PF02758">
    <property type="entry name" value="PYRIN"/>
    <property type="match status" value="1"/>
</dbReference>
<evidence type="ECO:0000313" key="3">
    <source>
        <dbReference type="Proteomes" id="UP000694552"/>
    </source>
</evidence>
<name>A0A8C8AN27_9STRI</name>
<feature type="domain" description="Pyrin" evidence="1">
    <location>
        <begin position="1"/>
        <end position="84"/>
    </location>
</feature>
<sequence length="84" mass="9278">MSGGYERILRALEELEADELKRLKAALNRLPVAPGYEPIARGRMEEADALDLTDLLVGHYGPGYGRRVAADALRSIQRRDLAEG</sequence>
<keyword evidence="3" id="KW-1185">Reference proteome</keyword>
<dbReference type="Ensembl" id="ENSOSUT00000005536.1">
    <property type="protein sequence ID" value="ENSOSUP00000005341.1"/>
    <property type="gene ID" value="ENSOSUG00000003986.1"/>
</dbReference>
<evidence type="ECO:0000259" key="1">
    <source>
        <dbReference type="PROSITE" id="PS50824"/>
    </source>
</evidence>
<dbReference type="Proteomes" id="UP000694552">
    <property type="component" value="Unplaced"/>
</dbReference>